<dbReference type="OrthoDB" id="8880715at2"/>
<evidence type="ECO:0000256" key="1">
    <source>
        <dbReference type="ARBA" id="ARBA00006987"/>
    </source>
</evidence>
<dbReference type="EMBL" id="BBYR01000043">
    <property type="protein sequence ID" value="GAP37147.1"/>
    <property type="molecule type" value="Genomic_DNA"/>
</dbReference>
<keyword evidence="2" id="KW-0732">Signal</keyword>
<evidence type="ECO:0000313" key="4">
    <source>
        <dbReference type="Proteomes" id="UP000037660"/>
    </source>
</evidence>
<evidence type="ECO:0000313" key="3">
    <source>
        <dbReference type="EMBL" id="GAP37147.1"/>
    </source>
</evidence>
<dbReference type="InterPro" id="IPR042100">
    <property type="entry name" value="Bug_dom1"/>
</dbReference>
<dbReference type="PANTHER" id="PTHR42928:SF5">
    <property type="entry name" value="BLR1237 PROTEIN"/>
    <property type="match status" value="1"/>
</dbReference>
<dbReference type="AlphaFoldDB" id="A0A0K8P3A4"/>
<sequence length="324" mass="34531">MKTSLVCGLLAALALCTLPAAAQPTTWPTKPVRVIVPFPAGGQADAVVRYYMTKTEQALGQPFVVENKPGASTLLGTQEAARAPADGYTILYNMTAIVSNPVLLTGVKYDAFKDFVPVHRTYESFAILAVPGNSPTRSLGSFVAAAKAAREPAAYGTTGHGSSSHYFVELLAKQAGLTMTHIPYKGESPLIPDLLSGRLQAAIVSSATVKQFGEDGRIQPLAVSGSRRMSLLPNIPTFKELGYQGIGNESFAGFFAPAATPPAIVEKLHRELTRISELPETRERMAALGLEPSPATSTTAFLAMMRRANDEWIGNRSAVDIKPQ</sequence>
<protein>
    <submittedName>
        <fullName evidence="3">Putative exported protein</fullName>
    </submittedName>
</protein>
<dbReference type="PANTHER" id="PTHR42928">
    <property type="entry name" value="TRICARBOXYLATE-BINDING PROTEIN"/>
    <property type="match status" value="1"/>
</dbReference>
<dbReference type="SUPFAM" id="SSF53850">
    <property type="entry name" value="Periplasmic binding protein-like II"/>
    <property type="match status" value="1"/>
</dbReference>
<feature type="chain" id="PRO_5005513688" evidence="2">
    <location>
        <begin position="23"/>
        <end position="324"/>
    </location>
</feature>
<comment type="similarity">
    <text evidence="1">Belongs to the UPF0065 (bug) family.</text>
</comment>
<dbReference type="STRING" id="1547922.ISF6_3002"/>
<dbReference type="CDD" id="cd07012">
    <property type="entry name" value="PBP2_Bug_TTT"/>
    <property type="match status" value="1"/>
</dbReference>
<feature type="signal peptide" evidence="2">
    <location>
        <begin position="1"/>
        <end position="22"/>
    </location>
</feature>
<name>A0A0K8P3A4_PISS1</name>
<dbReference type="Pfam" id="PF03401">
    <property type="entry name" value="TctC"/>
    <property type="match status" value="1"/>
</dbReference>
<comment type="caution">
    <text evidence="3">The sequence shown here is derived from an EMBL/GenBank/DDBJ whole genome shotgun (WGS) entry which is preliminary data.</text>
</comment>
<evidence type="ECO:0000256" key="2">
    <source>
        <dbReference type="SAM" id="SignalP"/>
    </source>
</evidence>
<dbReference type="Gene3D" id="3.40.190.10">
    <property type="entry name" value="Periplasmic binding protein-like II"/>
    <property type="match status" value="1"/>
</dbReference>
<gene>
    <name evidence="3" type="ORF">ISF6_3002</name>
</gene>
<organism evidence="3 4">
    <name type="scientific">Piscinibacter sakaiensis</name>
    <name type="common">Ideonella sakaiensis</name>
    <dbReference type="NCBI Taxonomy" id="1547922"/>
    <lineage>
        <taxon>Bacteria</taxon>
        <taxon>Pseudomonadati</taxon>
        <taxon>Pseudomonadota</taxon>
        <taxon>Betaproteobacteria</taxon>
        <taxon>Burkholderiales</taxon>
        <taxon>Sphaerotilaceae</taxon>
        <taxon>Piscinibacter</taxon>
    </lineage>
</organism>
<proteinExistence type="inferred from homology"/>
<dbReference type="PIRSF" id="PIRSF017082">
    <property type="entry name" value="YflP"/>
    <property type="match status" value="1"/>
</dbReference>
<reference evidence="4" key="1">
    <citation type="submission" date="2015-07" db="EMBL/GenBank/DDBJ databases">
        <title>Discovery of a poly(ethylene terephthalate assimilation.</title>
        <authorList>
            <person name="Yoshida S."/>
            <person name="Hiraga K."/>
            <person name="Takehana T."/>
            <person name="Taniguchi I."/>
            <person name="Yamaji H."/>
            <person name="Maeda Y."/>
            <person name="Toyohara K."/>
            <person name="Miyamoto K."/>
            <person name="Kimura Y."/>
            <person name="Oda K."/>
        </authorList>
    </citation>
    <scope>NUCLEOTIDE SEQUENCE [LARGE SCALE GENOMIC DNA]</scope>
    <source>
        <strain evidence="4">NBRC 110686 / TISTR 2288 / 201-F6</strain>
    </source>
</reference>
<accession>A0A0K8P3A4</accession>
<dbReference type="Proteomes" id="UP000037660">
    <property type="component" value="Unassembled WGS sequence"/>
</dbReference>
<dbReference type="RefSeq" id="WP_054021099.1">
    <property type="nucleotide sequence ID" value="NZ_BBYR01000043.1"/>
</dbReference>
<keyword evidence="4" id="KW-1185">Reference proteome</keyword>
<dbReference type="InterPro" id="IPR005064">
    <property type="entry name" value="BUG"/>
</dbReference>
<reference evidence="3 4" key="2">
    <citation type="journal article" date="2016" name="Science">
        <title>A bacterium that degrades and assimilates poly(ethylene terephthalate).</title>
        <authorList>
            <person name="Yoshida S."/>
            <person name="Hiraga K."/>
            <person name="Takehana T."/>
            <person name="Taniguchi I."/>
            <person name="Yamaji H."/>
            <person name="Maeda Y."/>
            <person name="Toyohara K."/>
            <person name="Miyamoto K."/>
            <person name="Kimura Y."/>
            <person name="Oda K."/>
        </authorList>
    </citation>
    <scope>NUCLEOTIDE SEQUENCE [LARGE SCALE GENOMIC DNA]</scope>
    <source>
        <strain evidence="4">NBRC 110686 / TISTR 2288 / 201-F6</strain>
    </source>
</reference>
<dbReference type="Gene3D" id="3.40.190.150">
    <property type="entry name" value="Bordetella uptake gene, domain 1"/>
    <property type="match status" value="1"/>
</dbReference>